<evidence type="ECO:0000313" key="1">
    <source>
        <dbReference type="EMBL" id="ACB69129.1"/>
    </source>
</evidence>
<keyword evidence="1" id="KW-0614">Plasmid</keyword>
<sequence length="114" mass="12713">MEIKGPNYRVWYDPANIVVSFEGILQLGGPEEYQPIAELLSKVLETNPSCFTLDTRALTILNASGINELYKFAIAARTHGGLRLVVRASKSIAWQAEALPNLKKFNPNVEMTYD</sequence>
<dbReference type="SUPFAM" id="SSF52091">
    <property type="entry name" value="SpoIIaa-like"/>
    <property type="match status" value="1"/>
</dbReference>
<organism evidence="1 2">
    <name type="scientific">Burkholderia ambifaria (strain MC40-6)</name>
    <dbReference type="NCBI Taxonomy" id="398577"/>
    <lineage>
        <taxon>Bacteria</taxon>
        <taxon>Pseudomonadati</taxon>
        <taxon>Pseudomonadota</taxon>
        <taxon>Betaproteobacteria</taxon>
        <taxon>Burkholderiales</taxon>
        <taxon>Burkholderiaceae</taxon>
        <taxon>Burkholderia</taxon>
        <taxon>Burkholderia cepacia complex</taxon>
    </lineage>
</organism>
<geneLocation type="plasmid" evidence="1 2">
    <name>pBMC401</name>
</geneLocation>
<dbReference type="EMBL" id="CP001028">
    <property type="protein sequence ID" value="ACB69129.1"/>
    <property type="molecule type" value="Genomic_DNA"/>
</dbReference>
<name>B1Z6Q2_BURA4</name>
<evidence type="ECO:0000313" key="2">
    <source>
        <dbReference type="Proteomes" id="UP000001680"/>
    </source>
</evidence>
<dbReference type="RefSeq" id="WP_012367362.1">
    <property type="nucleotide sequence ID" value="NC_010553.1"/>
</dbReference>
<dbReference type="InterPro" id="IPR036513">
    <property type="entry name" value="STAS_dom_sf"/>
</dbReference>
<dbReference type="KEGG" id="bac:BamMC406_6727"/>
<dbReference type="HOGENOM" id="CLU_136789_0_0_4"/>
<dbReference type="OrthoDB" id="9805711at2"/>
<gene>
    <name evidence="1" type="ordered locus">BamMC406_6727</name>
</gene>
<proteinExistence type="predicted"/>
<dbReference type="AlphaFoldDB" id="B1Z6Q2"/>
<dbReference type="NCBIfam" id="NF047705">
    <property type="entry name" value="slr1659_superfam"/>
    <property type="match status" value="1"/>
</dbReference>
<evidence type="ECO:0008006" key="3">
    <source>
        <dbReference type="Google" id="ProtNLM"/>
    </source>
</evidence>
<dbReference type="Proteomes" id="UP000001680">
    <property type="component" value="Plasmid pBMC401"/>
</dbReference>
<accession>B1Z6Q2</accession>
<reference evidence="2" key="1">
    <citation type="submission" date="2008-04" db="EMBL/GenBank/DDBJ databases">
        <title>Complete sequence of plasmid 1 of Burkholderia ambifaria MC40-6.</title>
        <authorList>
            <person name="Copeland A."/>
            <person name="Lucas S."/>
            <person name="Lapidus A."/>
            <person name="Glavina del Rio T."/>
            <person name="Dalin E."/>
            <person name="Tice H."/>
            <person name="Pitluck S."/>
            <person name="Chain P."/>
            <person name="Malfatti S."/>
            <person name="Shin M."/>
            <person name="Vergez L."/>
            <person name="Lang D."/>
            <person name="Schmutz J."/>
            <person name="Larimer F."/>
            <person name="Land M."/>
            <person name="Hauser L."/>
            <person name="Kyrpides N."/>
            <person name="Lykidis A."/>
            <person name="Ramette A."/>
            <person name="Konstantinidis K."/>
            <person name="Tiedje J."/>
            <person name="Richardson P."/>
        </authorList>
    </citation>
    <scope>NUCLEOTIDE SEQUENCE [LARGE SCALE GENOMIC DNA]</scope>
    <source>
        <strain evidence="2">MC40-6</strain>
        <plasmid evidence="2">Plasmid pBMC401</plasmid>
    </source>
</reference>
<protein>
    <recommendedName>
        <fullName evidence="3">STAS domain-containing protein</fullName>
    </recommendedName>
</protein>